<dbReference type="InterPro" id="IPR019223">
    <property type="entry name" value="DUF2147"/>
</dbReference>
<feature type="chain" id="PRO_5045399796" description="DUF2147 domain-containing protein" evidence="1">
    <location>
        <begin position="31"/>
        <end position="160"/>
    </location>
</feature>
<gene>
    <name evidence="3" type="ORF">GCM10010981_47670</name>
</gene>
<dbReference type="Pfam" id="PF09917">
    <property type="entry name" value="DUF2147"/>
    <property type="match status" value="1"/>
</dbReference>
<proteinExistence type="predicted"/>
<evidence type="ECO:0000256" key="1">
    <source>
        <dbReference type="SAM" id="SignalP"/>
    </source>
</evidence>
<evidence type="ECO:0000313" key="4">
    <source>
        <dbReference type="Proteomes" id="UP000620046"/>
    </source>
</evidence>
<dbReference type="Proteomes" id="UP000620046">
    <property type="component" value="Unassembled WGS sequence"/>
</dbReference>
<accession>A0ABQ1GY29</accession>
<dbReference type="Gene3D" id="2.40.128.520">
    <property type="match status" value="1"/>
</dbReference>
<evidence type="ECO:0000259" key="2">
    <source>
        <dbReference type="Pfam" id="PF09917"/>
    </source>
</evidence>
<dbReference type="PANTHER" id="PTHR36919">
    <property type="entry name" value="BLR1215 PROTEIN"/>
    <property type="match status" value="1"/>
</dbReference>
<dbReference type="PANTHER" id="PTHR36919:SF2">
    <property type="entry name" value="BLL6627 PROTEIN"/>
    <property type="match status" value="1"/>
</dbReference>
<sequence length="160" mass="17866">MKKYPFLRKSIVHQVLCILLVLLLAPIAVAQQQAATDEIVGTWEADDGSVKLDMYKAGSEFQAHLLYGNHVMESDNMTFKKDEKNPNPVLRSRSLKNIVFVSGLHWDGSGWSAGSLYDGSSGRTYHCKVEIAEGKMQLRGYLGIPALGQTKIFHRIRTQS</sequence>
<evidence type="ECO:0000313" key="3">
    <source>
        <dbReference type="EMBL" id="GGA52685.1"/>
    </source>
</evidence>
<name>A0ABQ1GY29_9GAMM</name>
<comment type="caution">
    <text evidence="3">The sequence shown here is derived from an EMBL/GenBank/DDBJ whole genome shotgun (WGS) entry which is preliminary data.</text>
</comment>
<feature type="domain" description="DUF2147" evidence="2">
    <location>
        <begin position="41"/>
        <end position="155"/>
    </location>
</feature>
<organism evidence="3 4">
    <name type="scientific">Dyella nitratireducens</name>
    <dbReference type="NCBI Taxonomy" id="1849580"/>
    <lineage>
        <taxon>Bacteria</taxon>
        <taxon>Pseudomonadati</taxon>
        <taxon>Pseudomonadota</taxon>
        <taxon>Gammaproteobacteria</taxon>
        <taxon>Lysobacterales</taxon>
        <taxon>Rhodanobacteraceae</taxon>
        <taxon>Dyella</taxon>
    </lineage>
</organism>
<feature type="signal peptide" evidence="1">
    <location>
        <begin position="1"/>
        <end position="30"/>
    </location>
</feature>
<reference evidence="4" key="1">
    <citation type="journal article" date="2019" name="Int. J. Syst. Evol. Microbiol.">
        <title>The Global Catalogue of Microorganisms (GCM) 10K type strain sequencing project: providing services to taxonomists for standard genome sequencing and annotation.</title>
        <authorList>
            <consortium name="The Broad Institute Genomics Platform"/>
            <consortium name="The Broad Institute Genome Sequencing Center for Infectious Disease"/>
            <person name="Wu L."/>
            <person name="Ma J."/>
        </authorList>
    </citation>
    <scope>NUCLEOTIDE SEQUENCE [LARGE SCALE GENOMIC DNA]</scope>
    <source>
        <strain evidence="4">CGMCC 1.15439</strain>
    </source>
</reference>
<keyword evidence="4" id="KW-1185">Reference proteome</keyword>
<protein>
    <recommendedName>
        <fullName evidence="2">DUF2147 domain-containing protein</fullName>
    </recommendedName>
</protein>
<keyword evidence="1" id="KW-0732">Signal</keyword>
<dbReference type="EMBL" id="BMJA01000008">
    <property type="protein sequence ID" value="GGA52685.1"/>
    <property type="molecule type" value="Genomic_DNA"/>
</dbReference>